<feature type="transmembrane region" description="Helical" evidence="10">
    <location>
        <begin position="153"/>
        <end position="172"/>
    </location>
</feature>
<evidence type="ECO:0000256" key="3">
    <source>
        <dbReference type="ARBA" id="ARBA00022448"/>
    </source>
</evidence>
<evidence type="ECO:0000256" key="5">
    <source>
        <dbReference type="ARBA" id="ARBA00022597"/>
    </source>
</evidence>
<reference evidence="12 13" key="1">
    <citation type="journal article" date="2011" name="Microbiology">
        <title>Transcriptome response to different carbon sources in Acetobacter aceti.</title>
        <authorList>
            <person name="Sakurai K."/>
            <person name="Arai H."/>
            <person name="Ishii M."/>
            <person name="Igarashi Y."/>
        </authorList>
    </citation>
    <scope>NUCLEOTIDE SEQUENCE [LARGE SCALE GENOMIC DNA]</scope>
    <source>
        <strain evidence="12 13">NBRC 14818</strain>
    </source>
</reference>
<evidence type="ECO:0000313" key="13">
    <source>
        <dbReference type="Proteomes" id="UP000516424"/>
    </source>
</evidence>
<keyword evidence="13" id="KW-1185">Reference proteome</keyword>
<evidence type="ECO:0000313" key="12">
    <source>
        <dbReference type="EMBL" id="BCK76293.1"/>
    </source>
</evidence>
<evidence type="ECO:0000256" key="6">
    <source>
        <dbReference type="ARBA" id="ARBA00022692"/>
    </source>
</evidence>
<dbReference type="InterPro" id="IPR003663">
    <property type="entry name" value="Sugar/inositol_transpt"/>
</dbReference>
<gene>
    <name evidence="12" type="ORF">EMQ_1899</name>
</gene>
<evidence type="ECO:0000256" key="8">
    <source>
        <dbReference type="ARBA" id="ARBA00023136"/>
    </source>
</evidence>
<evidence type="ECO:0000259" key="11">
    <source>
        <dbReference type="PROSITE" id="PS50850"/>
    </source>
</evidence>
<keyword evidence="4" id="KW-1003">Cell membrane</keyword>
<accession>A0AB33IGH1</accession>
<keyword evidence="6 10" id="KW-0812">Transmembrane</keyword>
<evidence type="ECO:0000256" key="1">
    <source>
        <dbReference type="ARBA" id="ARBA00004651"/>
    </source>
</evidence>
<dbReference type="PROSITE" id="PS00217">
    <property type="entry name" value="SUGAR_TRANSPORT_2"/>
    <property type="match status" value="1"/>
</dbReference>
<dbReference type="InterPro" id="IPR050814">
    <property type="entry name" value="Myo-inositol_Transporter"/>
</dbReference>
<dbReference type="PRINTS" id="PR00171">
    <property type="entry name" value="SUGRTRNSPORT"/>
</dbReference>
<dbReference type="Gene3D" id="1.20.1250.20">
    <property type="entry name" value="MFS general substrate transporter like domains"/>
    <property type="match status" value="1"/>
</dbReference>
<dbReference type="PANTHER" id="PTHR48020">
    <property type="entry name" value="PROTON MYO-INOSITOL COTRANSPORTER"/>
    <property type="match status" value="1"/>
</dbReference>
<dbReference type="PANTHER" id="PTHR48020:SF12">
    <property type="entry name" value="PROTON MYO-INOSITOL COTRANSPORTER"/>
    <property type="match status" value="1"/>
</dbReference>
<feature type="transmembrane region" description="Helical" evidence="10">
    <location>
        <begin position="212"/>
        <end position="233"/>
    </location>
</feature>
<evidence type="ECO:0000256" key="4">
    <source>
        <dbReference type="ARBA" id="ARBA00022475"/>
    </source>
</evidence>
<feature type="transmembrane region" description="Helical" evidence="10">
    <location>
        <begin position="390"/>
        <end position="416"/>
    </location>
</feature>
<dbReference type="FunFam" id="1.20.1250.20:FF:000218">
    <property type="entry name" value="facilitated trehalose transporter Tret1"/>
    <property type="match status" value="1"/>
</dbReference>
<feature type="domain" description="Major facilitator superfamily (MFS) profile" evidence="11">
    <location>
        <begin position="60"/>
        <end position="484"/>
    </location>
</feature>
<dbReference type="InterPro" id="IPR005829">
    <property type="entry name" value="Sugar_transporter_CS"/>
</dbReference>
<keyword evidence="5" id="KW-0762">Sugar transport</keyword>
<organism evidence="12 13">
    <name type="scientific">Acetobacter aceti NBRC 14818</name>
    <dbReference type="NCBI Taxonomy" id="887700"/>
    <lineage>
        <taxon>Bacteria</taxon>
        <taxon>Pseudomonadati</taxon>
        <taxon>Pseudomonadota</taxon>
        <taxon>Alphaproteobacteria</taxon>
        <taxon>Acetobacterales</taxon>
        <taxon>Acetobacteraceae</taxon>
        <taxon>Acetobacter</taxon>
        <taxon>Acetobacter subgen. Acetobacter</taxon>
    </lineage>
</organism>
<name>A0AB33IGH1_ACEAC</name>
<feature type="transmembrane region" description="Helical" evidence="10">
    <location>
        <begin position="128"/>
        <end position="147"/>
    </location>
</feature>
<proteinExistence type="inferred from homology"/>
<evidence type="ECO:0000256" key="7">
    <source>
        <dbReference type="ARBA" id="ARBA00022989"/>
    </source>
</evidence>
<dbReference type="SUPFAM" id="SSF103473">
    <property type="entry name" value="MFS general substrate transporter"/>
    <property type="match status" value="1"/>
</dbReference>
<dbReference type="InterPro" id="IPR036259">
    <property type="entry name" value="MFS_trans_sf"/>
</dbReference>
<keyword evidence="8 10" id="KW-0472">Membrane</keyword>
<evidence type="ECO:0000256" key="10">
    <source>
        <dbReference type="SAM" id="Phobius"/>
    </source>
</evidence>
<dbReference type="Pfam" id="PF00083">
    <property type="entry name" value="Sugar_tr"/>
    <property type="match status" value="1"/>
</dbReference>
<feature type="transmembrane region" description="Helical" evidence="10">
    <location>
        <begin position="291"/>
        <end position="311"/>
    </location>
</feature>
<dbReference type="PROSITE" id="PS50850">
    <property type="entry name" value="MFS"/>
    <property type="match status" value="1"/>
</dbReference>
<feature type="transmembrane region" description="Helical" evidence="10">
    <location>
        <begin position="57"/>
        <end position="85"/>
    </location>
</feature>
<feature type="transmembrane region" description="Helical" evidence="10">
    <location>
        <begin position="331"/>
        <end position="355"/>
    </location>
</feature>
<feature type="transmembrane region" description="Helical" evidence="10">
    <location>
        <begin position="428"/>
        <end position="450"/>
    </location>
</feature>
<keyword evidence="3 9" id="KW-0813">Transport</keyword>
<comment type="similarity">
    <text evidence="2 9">Belongs to the major facilitator superfamily. Sugar transporter (TC 2.A.1.1) family.</text>
</comment>
<dbReference type="GO" id="GO:0005886">
    <property type="term" value="C:plasma membrane"/>
    <property type="evidence" value="ECO:0007669"/>
    <property type="project" value="UniProtKB-SubCell"/>
</dbReference>
<dbReference type="NCBIfam" id="TIGR00879">
    <property type="entry name" value="SP"/>
    <property type="match status" value="1"/>
</dbReference>
<protein>
    <submittedName>
        <fullName evidence="12">MFS transporter</fullName>
    </submittedName>
</protein>
<sequence length="514" mass="55150">MGPNCSFREIILSDKDLPLSGNVIMETTRLTTTNSTGPSLSSVLKSIEISPNADKTLWIATIVAAICGGLYGYDTGIISGALLLIKQDFHLTITQQEWVAAAILAGAAVGAIGFGWSSEKFGRRATVIFVTAIFVMGSIACALAPSINLLITARFFLGLAVGGSTQVVPTYISELAPPKRRGNLVTLFNVAIGIGILLANIAGLMMRDEWGWRPMVAAAAVPAAFVFIVMFFLPKSPRWAARNEGLDVAAEQLGRIRTTRESVQKEVREIHSNMQKIDTTERGWKGLMLPWVRPAVIAALGVAFFTQAGGLEMMIYYTPTFLTDAGFGPQWSLWASLGVAIVYCIMTLLGCLFVDRIGRRRLMLIMGPGAVLSLVGLGICFALHPAPGSIGSFAVLAFLLLFMLFNSGGIQVVGWLTGAEMFPLPMRGAATSAHAAVLWGSNLVVTATTLELVQTLTLGGTMWFYAAVNLVSVMFVFLLVPETAGASLEDIETTLRQGTFRPRIGHSPKIIDNL</sequence>
<dbReference type="Proteomes" id="UP000516424">
    <property type="component" value="Chromosome"/>
</dbReference>
<evidence type="ECO:0000256" key="9">
    <source>
        <dbReference type="RuleBase" id="RU003346"/>
    </source>
</evidence>
<keyword evidence="7 10" id="KW-1133">Transmembrane helix</keyword>
<dbReference type="AlphaFoldDB" id="A0AB33IGH1"/>
<dbReference type="GO" id="GO:0022857">
    <property type="term" value="F:transmembrane transporter activity"/>
    <property type="evidence" value="ECO:0007669"/>
    <property type="project" value="InterPro"/>
</dbReference>
<evidence type="ECO:0000256" key="2">
    <source>
        <dbReference type="ARBA" id="ARBA00010992"/>
    </source>
</evidence>
<dbReference type="EMBL" id="AP023410">
    <property type="protein sequence ID" value="BCK76293.1"/>
    <property type="molecule type" value="Genomic_DNA"/>
</dbReference>
<feature type="transmembrane region" description="Helical" evidence="10">
    <location>
        <begin position="362"/>
        <end position="384"/>
    </location>
</feature>
<feature type="transmembrane region" description="Helical" evidence="10">
    <location>
        <begin position="184"/>
        <end position="206"/>
    </location>
</feature>
<dbReference type="InterPro" id="IPR020846">
    <property type="entry name" value="MFS_dom"/>
</dbReference>
<dbReference type="InterPro" id="IPR005828">
    <property type="entry name" value="MFS_sugar_transport-like"/>
</dbReference>
<feature type="transmembrane region" description="Helical" evidence="10">
    <location>
        <begin position="97"/>
        <end position="116"/>
    </location>
</feature>
<feature type="transmembrane region" description="Helical" evidence="10">
    <location>
        <begin position="462"/>
        <end position="480"/>
    </location>
</feature>
<comment type="subcellular location">
    <subcellularLocation>
        <location evidence="1">Cell membrane</location>
        <topology evidence="1">Multi-pass membrane protein</topology>
    </subcellularLocation>
</comment>